<dbReference type="NCBIfam" id="TIGR03859">
    <property type="entry name" value="PQQ_PqqD"/>
    <property type="match status" value="1"/>
</dbReference>
<dbReference type="InterPro" id="IPR022479">
    <property type="entry name" value="PqqD_bac"/>
</dbReference>
<dbReference type="EMBL" id="BSBI01000014">
    <property type="protein sequence ID" value="GLF98308.1"/>
    <property type="molecule type" value="Genomic_DNA"/>
</dbReference>
<evidence type="ECO:0000313" key="5">
    <source>
        <dbReference type="EMBL" id="GLF98308.1"/>
    </source>
</evidence>
<evidence type="ECO:0000313" key="6">
    <source>
        <dbReference type="Proteomes" id="UP001291653"/>
    </source>
</evidence>
<organism evidence="5 6">
    <name type="scientific">Streptomyces yaizuensis</name>
    <dbReference type="NCBI Taxonomy" id="2989713"/>
    <lineage>
        <taxon>Bacteria</taxon>
        <taxon>Bacillati</taxon>
        <taxon>Actinomycetota</taxon>
        <taxon>Actinomycetes</taxon>
        <taxon>Kitasatosporales</taxon>
        <taxon>Streptomycetaceae</taxon>
        <taxon>Streptomyces</taxon>
    </lineage>
</organism>
<proteinExistence type="predicted"/>
<evidence type="ECO:0000256" key="2">
    <source>
        <dbReference type="ARBA" id="ARBA00011741"/>
    </source>
</evidence>
<keyword evidence="6" id="KW-1185">Reference proteome</keyword>
<accession>A0ABQ5P6T4</accession>
<dbReference type="InterPro" id="IPR008792">
    <property type="entry name" value="PQQD"/>
</dbReference>
<gene>
    <name evidence="5" type="primary">pqqD</name>
    <name evidence="5" type="ORF">SYYSPA8_28445</name>
</gene>
<sequence length="114" mass="11875">MTAPADRSPAPASPASEAPAAPASPASGAPAGWRPALTRSAVLRHDRVRRTDLLLLPERVVVLKGAAGAVLRLCDGTRDTAAIVAELTDRHPGAPVATDVPAFLSRLREEGWLQ</sequence>
<evidence type="ECO:0000256" key="1">
    <source>
        <dbReference type="ARBA" id="ARBA00004886"/>
    </source>
</evidence>
<dbReference type="InterPro" id="IPR041881">
    <property type="entry name" value="PqqD_sf"/>
</dbReference>
<name>A0ABQ5P6T4_9ACTN</name>
<evidence type="ECO:0000256" key="3">
    <source>
        <dbReference type="ARBA" id="ARBA00022905"/>
    </source>
</evidence>
<dbReference type="Gene3D" id="1.10.10.1150">
    <property type="entry name" value="Coenzyme PQQ synthesis protein D (PqqD)"/>
    <property type="match status" value="1"/>
</dbReference>
<dbReference type="Pfam" id="PF05402">
    <property type="entry name" value="PqqD"/>
    <property type="match status" value="1"/>
</dbReference>
<dbReference type="RefSeq" id="WP_323450292.1">
    <property type="nucleotide sequence ID" value="NZ_BSBI01000014.1"/>
</dbReference>
<comment type="subunit">
    <text evidence="2">Monomer. Interacts with PqqE.</text>
</comment>
<evidence type="ECO:0000256" key="4">
    <source>
        <dbReference type="SAM" id="MobiDB-lite"/>
    </source>
</evidence>
<keyword evidence="3" id="KW-0884">PQQ biosynthesis</keyword>
<protein>
    <submittedName>
        <fullName evidence="5">Pyrroloquinoline quinone biosynthesis peptide chaperone PqqD</fullName>
    </submittedName>
</protein>
<comment type="pathway">
    <text evidence="1">Cofactor biosynthesis; pyrroloquinoline quinone biosynthesis.</text>
</comment>
<comment type="caution">
    <text evidence="5">The sequence shown here is derived from an EMBL/GenBank/DDBJ whole genome shotgun (WGS) entry which is preliminary data.</text>
</comment>
<dbReference type="Proteomes" id="UP001291653">
    <property type="component" value="Unassembled WGS sequence"/>
</dbReference>
<reference evidence="5 6" key="1">
    <citation type="submission" date="2022-10" db="EMBL/GenBank/DDBJ databases">
        <title>Draft genome sequence of Streptomyces sp. YSPA8.</title>
        <authorList>
            <person name="Moriuchi R."/>
            <person name="Dohra H."/>
            <person name="Yamamura H."/>
            <person name="Kodani S."/>
        </authorList>
    </citation>
    <scope>NUCLEOTIDE SEQUENCE [LARGE SCALE GENOMIC DNA]</scope>
    <source>
        <strain evidence="5 6">YSPA8</strain>
    </source>
</reference>
<feature type="region of interest" description="Disordered" evidence="4">
    <location>
        <begin position="1"/>
        <end position="35"/>
    </location>
</feature>